<dbReference type="Proteomes" id="UP001165679">
    <property type="component" value="Unassembled WGS sequence"/>
</dbReference>
<gene>
    <name evidence="4" type="ORF">OL599_03355</name>
</gene>
<evidence type="ECO:0000259" key="3">
    <source>
        <dbReference type="PROSITE" id="PS51371"/>
    </source>
</evidence>
<dbReference type="Gene3D" id="3.10.580.10">
    <property type="entry name" value="CBS-domain"/>
    <property type="match status" value="1"/>
</dbReference>
<name>A0AA41YIF1_9PROT</name>
<protein>
    <submittedName>
        <fullName evidence="4">CBS domain-containing protein</fullName>
    </submittedName>
</protein>
<dbReference type="InterPro" id="IPR051257">
    <property type="entry name" value="Diverse_CBS-Domain"/>
</dbReference>
<dbReference type="RefSeq" id="WP_264712185.1">
    <property type="nucleotide sequence ID" value="NZ_JAPDNT010000001.1"/>
</dbReference>
<evidence type="ECO:0000313" key="4">
    <source>
        <dbReference type="EMBL" id="MCW3473604.1"/>
    </source>
</evidence>
<evidence type="ECO:0000313" key="5">
    <source>
        <dbReference type="Proteomes" id="UP001165679"/>
    </source>
</evidence>
<reference evidence="4" key="2">
    <citation type="submission" date="2022-10" db="EMBL/GenBank/DDBJ databases">
        <authorList>
            <person name="Trinh H.N."/>
        </authorList>
    </citation>
    <scope>NUCLEOTIDE SEQUENCE</scope>
    <source>
        <strain evidence="4">RN2-1</strain>
    </source>
</reference>
<keyword evidence="1 2" id="KW-0129">CBS domain</keyword>
<dbReference type="AlphaFoldDB" id="A0AA41YIF1"/>
<dbReference type="PANTHER" id="PTHR43080">
    <property type="entry name" value="CBS DOMAIN-CONTAINING PROTEIN CBSX3, MITOCHONDRIAL"/>
    <property type="match status" value="1"/>
</dbReference>
<keyword evidence="5" id="KW-1185">Reference proteome</keyword>
<organism evidence="4 5">
    <name type="scientific">Limobrevibacterium gyesilva</name>
    <dbReference type="NCBI Taxonomy" id="2991712"/>
    <lineage>
        <taxon>Bacteria</taxon>
        <taxon>Pseudomonadati</taxon>
        <taxon>Pseudomonadota</taxon>
        <taxon>Alphaproteobacteria</taxon>
        <taxon>Acetobacterales</taxon>
        <taxon>Acetobacteraceae</taxon>
        <taxon>Limobrevibacterium</taxon>
    </lineage>
</organism>
<evidence type="ECO:0000256" key="1">
    <source>
        <dbReference type="ARBA" id="ARBA00023122"/>
    </source>
</evidence>
<accession>A0AA41YIF1</accession>
<proteinExistence type="predicted"/>
<evidence type="ECO:0000256" key="2">
    <source>
        <dbReference type="PROSITE-ProRule" id="PRU00703"/>
    </source>
</evidence>
<sequence>MLDQSMASAEDLMTREVVVVHPDTKLATAVKLMAEHAISGIPVVDAAGMPVAMLTEGDLLRWHGEFTEKQAWWLEHLADGYDLAPTFLGALRSQSRKVSAIMSKDVTYVSPETPARELARLFYEKKIKRVPVVRDGKMVGLVSRADLVKALAKELAAEQAAEKA</sequence>
<feature type="domain" description="CBS" evidence="3">
    <location>
        <begin position="102"/>
        <end position="158"/>
    </location>
</feature>
<dbReference type="EMBL" id="JAPDNT010000001">
    <property type="protein sequence ID" value="MCW3473604.1"/>
    <property type="molecule type" value="Genomic_DNA"/>
</dbReference>
<dbReference type="PROSITE" id="PS51371">
    <property type="entry name" value="CBS"/>
    <property type="match status" value="2"/>
</dbReference>
<dbReference type="SMART" id="SM00116">
    <property type="entry name" value="CBS"/>
    <property type="match status" value="2"/>
</dbReference>
<reference evidence="4" key="1">
    <citation type="submission" date="2022-09" db="EMBL/GenBank/DDBJ databases">
        <title>Rhodovastum sp. nov. RN2-1 isolated from soil in Seongnam, South Korea.</title>
        <authorList>
            <person name="Le N.T."/>
        </authorList>
    </citation>
    <scope>NUCLEOTIDE SEQUENCE</scope>
    <source>
        <strain evidence="4">RN2-1</strain>
    </source>
</reference>
<dbReference type="InterPro" id="IPR046342">
    <property type="entry name" value="CBS_dom_sf"/>
</dbReference>
<dbReference type="CDD" id="cd04586">
    <property type="entry name" value="CBS_pair_BON_assoc"/>
    <property type="match status" value="1"/>
</dbReference>
<comment type="caution">
    <text evidence="4">The sequence shown here is derived from an EMBL/GenBank/DDBJ whole genome shotgun (WGS) entry which is preliminary data.</text>
</comment>
<dbReference type="InterPro" id="IPR000644">
    <property type="entry name" value="CBS_dom"/>
</dbReference>
<dbReference type="SUPFAM" id="SSF54631">
    <property type="entry name" value="CBS-domain pair"/>
    <property type="match status" value="1"/>
</dbReference>
<dbReference type="Pfam" id="PF00571">
    <property type="entry name" value="CBS"/>
    <property type="match status" value="2"/>
</dbReference>
<feature type="domain" description="CBS" evidence="3">
    <location>
        <begin position="13"/>
        <end position="69"/>
    </location>
</feature>
<dbReference type="PANTHER" id="PTHR43080:SF2">
    <property type="entry name" value="CBS DOMAIN-CONTAINING PROTEIN"/>
    <property type="match status" value="1"/>
</dbReference>